<dbReference type="EMBL" id="JH159157">
    <property type="protein sequence ID" value="EGZ12535.1"/>
    <property type="molecule type" value="Genomic_DNA"/>
</dbReference>
<dbReference type="KEGG" id="psoj:PHYSODRAFT_517670"/>
<dbReference type="Proteomes" id="UP000002640">
    <property type="component" value="Unassembled WGS sequence"/>
</dbReference>
<keyword evidence="2" id="KW-1185">Reference proteome</keyword>
<accession>G4ZXB9</accession>
<reference evidence="1 2" key="1">
    <citation type="journal article" date="2006" name="Science">
        <title>Phytophthora genome sequences uncover evolutionary origins and mechanisms of pathogenesis.</title>
        <authorList>
            <person name="Tyler B.M."/>
            <person name="Tripathy S."/>
            <person name="Zhang X."/>
            <person name="Dehal P."/>
            <person name="Jiang R.H."/>
            <person name="Aerts A."/>
            <person name="Arredondo F.D."/>
            <person name="Baxter L."/>
            <person name="Bensasson D."/>
            <person name="Beynon J.L."/>
            <person name="Chapman J."/>
            <person name="Damasceno C.M."/>
            <person name="Dorrance A.E."/>
            <person name="Dou D."/>
            <person name="Dickerman A.W."/>
            <person name="Dubchak I.L."/>
            <person name="Garbelotto M."/>
            <person name="Gijzen M."/>
            <person name="Gordon S.G."/>
            <person name="Govers F."/>
            <person name="Grunwald N.J."/>
            <person name="Huang W."/>
            <person name="Ivors K.L."/>
            <person name="Jones R.W."/>
            <person name="Kamoun S."/>
            <person name="Krampis K."/>
            <person name="Lamour K.H."/>
            <person name="Lee M.K."/>
            <person name="McDonald W.H."/>
            <person name="Medina M."/>
            <person name="Meijer H.J."/>
            <person name="Nordberg E.K."/>
            <person name="Maclean D.J."/>
            <person name="Ospina-Giraldo M.D."/>
            <person name="Morris P.F."/>
            <person name="Phuntumart V."/>
            <person name="Putnam N.H."/>
            <person name="Rash S."/>
            <person name="Rose J.K."/>
            <person name="Sakihama Y."/>
            <person name="Salamov A.A."/>
            <person name="Savidor A."/>
            <person name="Scheuring C.F."/>
            <person name="Smith B.M."/>
            <person name="Sobral B.W."/>
            <person name="Terry A."/>
            <person name="Torto-Alalibo T.A."/>
            <person name="Win J."/>
            <person name="Xu Z."/>
            <person name="Zhang H."/>
            <person name="Grigoriev I.V."/>
            <person name="Rokhsar D.S."/>
            <person name="Boore J.L."/>
        </authorList>
    </citation>
    <scope>NUCLEOTIDE SEQUENCE [LARGE SCALE GENOMIC DNA]</scope>
    <source>
        <strain evidence="1 2">P6497</strain>
    </source>
</reference>
<name>G4ZXB9_PHYSP</name>
<dbReference type="InParanoid" id="G4ZXB9"/>
<evidence type="ECO:0000313" key="2">
    <source>
        <dbReference type="Proteomes" id="UP000002640"/>
    </source>
</evidence>
<proteinExistence type="predicted"/>
<sequence>MIGEKAGPVPQQSQGTDFVKNWRRKTPKNSMTLLISLRDGHLYDQQNLGELPDTKMVILCDSQLATAPGKMGWSPIWAMAINRIH</sequence>
<dbReference type="RefSeq" id="XP_009532868.1">
    <property type="nucleotide sequence ID" value="XM_009534573.1"/>
</dbReference>
<dbReference type="AlphaFoldDB" id="G4ZXB9"/>
<gene>
    <name evidence="1" type="ORF">PHYSODRAFT_517670</name>
</gene>
<organism evidence="1 2">
    <name type="scientific">Phytophthora sojae (strain P6497)</name>
    <name type="common">Soybean stem and root rot agent</name>
    <name type="synonym">Phytophthora megasperma f. sp. glycines</name>
    <dbReference type="NCBI Taxonomy" id="1094619"/>
    <lineage>
        <taxon>Eukaryota</taxon>
        <taxon>Sar</taxon>
        <taxon>Stramenopiles</taxon>
        <taxon>Oomycota</taxon>
        <taxon>Peronosporomycetes</taxon>
        <taxon>Peronosporales</taxon>
        <taxon>Peronosporaceae</taxon>
        <taxon>Phytophthora</taxon>
    </lineage>
</organism>
<protein>
    <submittedName>
        <fullName evidence="1">Uncharacterized protein</fullName>
    </submittedName>
</protein>
<dbReference type="GeneID" id="20659956"/>
<evidence type="ECO:0000313" key="1">
    <source>
        <dbReference type="EMBL" id="EGZ12535.1"/>
    </source>
</evidence>